<feature type="transmembrane region" description="Helical" evidence="12">
    <location>
        <begin position="204"/>
        <end position="226"/>
    </location>
</feature>
<evidence type="ECO:0000256" key="3">
    <source>
        <dbReference type="ARBA" id="ARBA00022519"/>
    </source>
</evidence>
<dbReference type="InterPro" id="IPR000715">
    <property type="entry name" value="Glycosyl_transferase_4"/>
</dbReference>
<feature type="transmembrane region" description="Helical" evidence="12">
    <location>
        <begin position="44"/>
        <end position="61"/>
    </location>
</feature>
<dbReference type="RefSeq" id="WP_080522515.1">
    <property type="nucleotide sequence ID" value="NZ_LPUF01000001.1"/>
</dbReference>
<feature type="transmembrane region" description="Helical" evidence="12">
    <location>
        <begin position="127"/>
        <end position="145"/>
    </location>
</feature>
<keyword evidence="8 12" id="KW-0448">Lipopolysaccharide biosynthesis</keyword>
<keyword evidence="15" id="KW-1185">Reference proteome</keyword>
<dbReference type="HAMAP" id="MF_02030">
    <property type="entry name" value="WecA_Gammaproteo"/>
    <property type="match status" value="1"/>
</dbReference>
<evidence type="ECO:0000256" key="1">
    <source>
        <dbReference type="ARBA" id="ARBA00004651"/>
    </source>
</evidence>
<sequence>MDILGINSFFITLLIVLFISPIAQKKGLTDKPCSRKKHSGEIPLTGGISIYLCVLILFYWLPINNYWYIVSATLIVACGVIDDFKHLNYKIRLIIEVVATLIMIFWGGVEITNLGNLFGFGDIQLGYFSPLVTIFAVVGGINAFNMTDGIDGSTGGISLITMSLLLMLANAMPQVTGICSLFIPALTAFLFFNMRAFGRKKAAIFLGDAGSMLLGFTICYLIILISQGENRIISPVTVLWIIGFPLLDAIAIMLRRMRKGNSPFAPDREHFHHILPLAGYTHHQTLNIIFFASLSLAAFGIIGEKLFELPEWLMFYLFLGLFFLYYLGMSHAWKMMKMLKKIHAN</sequence>
<dbReference type="GO" id="GO:0009276">
    <property type="term" value="C:Gram-negative-bacterium-type cell wall"/>
    <property type="evidence" value="ECO:0007669"/>
    <property type="project" value="InterPro"/>
</dbReference>
<feature type="transmembrane region" description="Helical" evidence="12">
    <location>
        <begin position="6"/>
        <end position="23"/>
    </location>
</feature>
<comment type="similarity">
    <text evidence="12">Belongs to the glycosyltransferase 4 family. WecA subfamily.</text>
</comment>
<evidence type="ECO:0000256" key="7">
    <source>
        <dbReference type="ARBA" id="ARBA00022842"/>
    </source>
</evidence>
<keyword evidence="6 12" id="KW-0812">Transmembrane</keyword>
<keyword evidence="9 12" id="KW-1133">Transmembrane helix</keyword>
<feature type="transmembrane region" description="Helical" evidence="12">
    <location>
        <begin position="175"/>
        <end position="192"/>
    </location>
</feature>
<dbReference type="Proteomes" id="UP000191980">
    <property type="component" value="Unassembled WGS sequence"/>
</dbReference>
<evidence type="ECO:0000256" key="4">
    <source>
        <dbReference type="ARBA" id="ARBA00022676"/>
    </source>
</evidence>
<feature type="transmembrane region" description="Helical" evidence="12">
    <location>
        <begin position="314"/>
        <end position="333"/>
    </location>
</feature>
<feature type="binding site" evidence="13">
    <location>
        <position position="145"/>
    </location>
    <ligand>
        <name>Mg(2+)</name>
        <dbReference type="ChEBI" id="CHEBI:18420"/>
    </ligand>
</feature>
<evidence type="ECO:0000256" key="13">
    <source>
        <dbReference type="PIRSR" id="PIRSR600715-1"/>
    </source>
</evidence>
<dbReference type="GO" id="GO:0009243">
    <property type="term" value="P:O antigen biosynthetic process"/>
    <property type="evidence" value="ECO:0007669"/>
    <property type="project" value="UniProtKB-UniRule"/>
</dbReference>
<evidence type="ECO:0000256" key="5">
    <source>
        <dbReference type="ARBA" id="ARBA00022679"/>
    </source>
</evidence>
<feature type="binding site" evidence="13">
    <location>
        <position position="208"/>
    </location>
    <ligand>
        <name>Mg(2+)</name>
        <dbReference type="ChEBI" id="CHEBI:18420"/>
    </ligand>
</feature>
<dbReference type="PANTHER" id="PTHR22926:SF3">
    <property type="entry name" value="UNDECAPRENYL-PHOSPHATE ALPHA-N-ACETYLGLUCOSAMINYL 1-PHOSPHATE TRANSFERASE"/>
    <property type="match status" value="1"/>
</dbReference>
<evidence type="ECO:0000313" key="14">
    <source>
        <dbReference type="EMBL" id="OQK17908.1"/>
    </source>
</evidence>
<keyword evidence="4 12" id="KW-0328">Glycosyltransferase</keyword>
<dbReference type="Pfam" id="PF00953">
    <property type="entry name" value="Glycos_transf_4"/>
    <property type="match status" value="1"/>
</dbReference>
<reference evidence="14 15" key="1">
    <citation type="submission" date="2015-12" db="EMBL/GenBank/DDBJ databases">
        <authorList>
            <person name="Shamseldin A."/>
            <person name="Moawad H."/>
            <person name="Abd El-Rahim W.M."/>
            <person name="Sadowsky M.J."/>
        </authorList>
    </citation>
    <scope>NUCLEOTIDE SEQUENCE [LARGE SCALE GENOMIC DNA]</scope>
    <source>
        <strain evidence="14 15">WF1</strain>
    </source>
</reference>
<dbReference type="UniPathway" id="UPA00281"/>
<evidence type="ECO:0000256" key="2">
    <source>
        <dbReference type="ARBA" id="ARBA00022475"/>
    </source>
</evidence>
<evidence type="ECO:0000313" key="15">
    <source>
        <dbReference type="Proteomes" id="UP000191980"/>
    </source>
</evidence>
<dbReference type="InterPro" id="IPR012750">
    <property type="entry name" value="ECA_WecA-rel"/>
</dbReference>
<evidence type="ECO:0000256" key="9">
    <source>
        <dbReference type="ARBA" id="ARBA00022989"/>
    </source>
</evidence>
<evidence type="ECO:0000256" key="6">
    <source>
        <dbReference type="ARBA" id="ARBA00022692"/>
    </source>
</evidence>
<feature type="transmembrane region" description="Helical" evidence="12">
    <location>
        <begin position="67"/>
        <end position="84"/>
    </location>
</feature>
<comment type="subcellular location">
    <subcellularLocation>
        <location evidence="12">Cell inner membrane</location>
        <topology evidence="12">Multi-pass membrane protein</topology>
    </subcellularLocation>
    <subcellularLocation>
        <location evidence="1">Cell membrane</location>
        <topology evidence="1">Multi-pass membrane protein</topology>
    </subcellularLocation>
</comment>
<comment type="catalytic activity">
    <reaction evidence="12">
        <text>di-trans,octa-cis-undecaprenyl phosphate + UDP-N-acetyl-alpha-D-glucosamine = N-acetyl-alpha-D-glucosaminyl-di-trans,octa-cis-undecaprenyl diphosphate + UMP</text>
        <dbReference type="Rhea" id="RHEA:28090"/>
        <dbReference type="ChEBI" id="CHEBI:57705"/>
        <dbReference type="ChEBI" id="CHEBI:57865"/>
        <dbReference type="ChEBI" id="CHEBI:60392"/>
        <dbReference type="ChEBI" id="CHEBI:62959"/>
        <dbReference type="EC" id="2.7.8.33"/>
    </reaction>
</comment>
<keyword evidence="10 12" id="KW-0472">Membrane</keyword>
<dbReference type="CDD" id="cd06853">
    <property type="entry name" value="GT_WecA_like"/>
    <property type="match status" value="1"/>
</dbReference>
<keyword evidence="13" id="KW-0479">Metal-binding</keyword>
<dbReference type="GO" id="GO:0044038">
    <property type="term" value="P:cell wall macromolecule biosynthetic process"/>
    <property type="evidence" value="ECO:0007669"/>
    <property type="project" value="TreeGrafter"/>
</dbReference>
<keyword evidence="5 12" id="KW-0808">Transferase</keyword>
<evidence type="ECO:0000256" key="12">
    <source>
        <dbReference type="HAMAP-Rule" id="MF_02030"/>
    </source>
</evidence>
<dbReference type="GO" id="GO:0016757">
    <property type="term" value="F:glycosyltransferase activity"/>
    <property type="evidence" value="ECO:0007669"/>
    <property type="project" value="UniProtKB-KW"/>
</dbReference>
<dbReference type="EMBL" id="LPUF01000001">
    <property type="protein sequence ID" value="OQK17908.1"/>
    <property type="molecule type" value="Genomic_DNA"/>
</dbReference>
<feature type="transmembrane region" description="Helical" evidence="12">
    <location>
        <begin position="232"/>
        <end position="254"/>
    </location>
</feature>
<keyword evidence="11 12" id="KW-0464">Manganese</keyword>
<dbReference type="AlphaFoldDB" id="A0A1V8M8S0"/>
<dbReference type="NCBIfam" id="TIGR02380">
    <property type="entry name" value="ECA_wecA"/>
    <property type="match status" value="1"/>
</dbReference>
<evidence type="ECO:0000256" key="10">
    <source>
        <dbReference type="ARBA" id="ARBA00023136"/>
    </source>
</evidence>
<gene>
    <name evidence="12" type="primary">wecA</name>
    <name evidence="14" type="ORF">AU255_08615</name>
</gene>
<dbReference type="GO" id="GO:0000287">
    <property type="term" value="F:magnesium ion binding"/>
    <property type="evidence" value="ECO:0007669"/>
    <property type="project" value="InterPro"/>
</dbReference>
<comment type="pathway">
    <text evidence="12">Bacterial outer membrane biogenesis; LPS O-antigen biosynthesis.</text>
</comment>
<evidence type="ECO:0000256" key="8">
    <source>
        <dbReference type="ARBA" id="ARBA00022985"/>
    </source>
</evidence>
<accession>A0A1V8M8S0</accession>
<protein>
    <recommendedName>
        <fullName evidence="12">Undecaprenyl-phosphate alpha-N-acetylglucosaminyl 1-phosphate transferase</fullName>
        <ecNumber evidence="12">2.7.8.33</ecNumber>
    </recommendedName>
    <alternativeName>
        <fullName evidence="12">UDP-GlcNAc:undecaprenyl-phosphate GlcNAc-1-phosphate transferase</fullName>
    </alternativeName>
    <alternativeName>
        <fullName evidence="12">Undecaprenyl-phosphate GlcNAc-1-phosphate transferase</fullName>
    </alternativeName>
</protein>
<comment type="function">
    <text evidence="12">Catalyzes the transfer of the GlcNAc-1-phosphate moiety from UDP-GlcNAc onto the carrier lipid undecaprenyl phosphate (C55-P), yielding GlcNAc-pyrophosphoryl-undecaprenyl (GlcNAc-PP-C55).</text>
</comment>
<feature type="transmembrane region" description="Helical" evidence="12">
    <location>
        <begin position="285"/>
        <end position="302"/>
    </location>
</feature>
<evidence type="ECO:0000256" key="11">
    <source>
        <dbReference type="ARBA" id="ARBA00023211"/>
    </source>
</evidence>
<comment type="cofactor">
    <cofactor evidence="12 13">
        <name>Mg(2+)</name>
        <dbReference type="ChEBI" id="CHEBI:18420"/>
    </cofactor>
</comment>
<dbReference type="PANTHER" id="PTHR22926">
    <property type="entry name" value="PHOSPHO-N-ACETYLMURAMOYL-PENTAPEPTIDE-TRANSFERASE"/>
    <property type="match status" value="1"/>
</dbReference>
<keyword evidence="7 12" id="KW-0460">Magnesium</keyword>
<comment type="caution">
    <text evidence="14">The sequence shown here is derived from an EMBL/GenBank/DDBJ whole genome shotgun (WGS) entry which is preliminary data.</text>
</comment>
<proteinExistence type="inferred from homology"/>
<dbReference type="STRING" id="1420851.AU255_08615"/>
<dbReference type="GO" id="GO:0005886">
    <property type="term" value="C:plasma membrane"/>
    <property type="evidence" value="ECO:0007669"/>
    <property type="project" value="UniProtKB-SubCell"/>
</dbReference>
<dbReference type="GO" id="GO:0071555">
    <property type="term" value="P:cell wall organization"/>
    <property type="evidence" value="ECO:0007669"/>
    <property type="project" value="TreeGrafter"/>
</dbReference>
<dbReference type="EC" id="2.7.8.33" evidence="12"/>
<comment type="caution">
    <text evidence="12">Lacks conserved residue(s) required for the propagation of feature annotation.</text>
</comment>
<organism evidence="14 15">
    <name type="scientific">Methyloprofundus sedimenti</name>
    <dbReference type="NCBI Taxonomy" id="1420851"/>
    <lineage>
        <taxon>Bacteria</taxon>
        <taxon>Pseudomonadati</taxon>
        <taxon>Pseudomonadota</taxon>
        <taxon>Gammaproteobacteria</taxon>
        <taxon>Methylococcales</taxon>
        <taxon>Methylococcaceae</taxon>
        <taxon>Methyloprofundus</taxon>
    </lineage>
</organism>
<keyword evidence="3 12" id="KW-0997">Cell inner membrane</keyword>
<name>A0A1V8M8S0_9GAMM</name>
<dbReference type="GO" id="GO:0036380">
    <property type="term" value="F:UDP-N-acetylglucosamine-undecaprenyl-phosphate N-acetylglucosaminephosphotransferase activity"/>
    <property type="evidence" value="ECO:0007669"/>
    <property type="project" value="UniProtKB-UniRule"/>
</dbReference>
<comment type="cofactor">
    <cofactor evidence="12">
        <name>Mn(2+)</name>
        <dbReference type="ChEBI" id="CHEBI:29035"/>
    </cofactor>
</comment>
<keyword evidence="2 12" id="KW-1003">Cell membrane</keyword>
<dbReference type="GO" id="GO:0030145">
    <property type="term" value="F:manganese ion binding"/>
    <property type="evidence" value="ECO:0007669"/>
    <property type="project" value="InterPro"/>
</dbReference>
<dbReference type="OrthoDB" id="9783652at2"/>